<keyword evidence="3" id="KW-0805">Transcription regulation</keyword>
<dbReference type="PANTHER" id="PTHR31313">
    <property type="entry name" value="TY1 ENHANCER ACTIVATOR"/>
    <property type="match status" value="1"/>
</dbReference>
<feature type="domain" description="Xylanolytic transcriptional activator regulatory" evidence="8">
    <location>
        <begin position="260"/>
        <end position="335"/>
    </location>
</feature>
<evidence type="ECO:0000256" key="2">
    <source>
        <dbReference type="ARBA" id="ARBA00022833"/>
    </source>
</evidence>
<feature type="region of interest" description="Disordered" evidence="7">
    <location>
        <begin position="55"/>
        <end position="95"/>
    </location>
</feature>
<evidence type="ECO:0000259" key="8">
    <source>
        <dbReference type="SMART" id="SM00906"/>
    </source>
</evidence>
<proteinExistence type="predicted"/>
<dbReference type="GO" id="GO:0003677">
    <property type="term" value="F:DNA binding"/>
    <property type="evidence" value="ECO:0007669"/>
    <property type="project" value="UniProtKB-KW"/>
</dbReference>
<keyword evidence="10" id="KW-1185">Reference proteome</keyword>
<keyword evidence="4" id="KW-0238">DNA-binding</keyword>
<comment type="caution">
    <text evidence="9">The sequence shown here is derived from an EMBL/GenBank/DDBJ whole genome shotgun (WGS) entry which is preliminary data.</text>
</comment>
<dbReference type="InterPro" id="IPR051615">
    <property type="entry name" value="Transcr_Regulatory_Elem"/>
</dbReference>
<dbReference type="Proteomes" id="UP001149074">
    <property type="component" value="Unassembled WGS sequence"/>
</dbReference>
<keyword evidence="6" id="KW-0539">Nucleus</keyword>
<organism evidence="9 10">
    <name type="scientific">Penicillium argentinense</name>
    <dbReference type="NCBI Taxonomy" id="1131581"/>
    <lineage>
        <taxon>Eukaryota</taxon>
        <taxon>Fungi</taxon>
        <taxon>Dikarya</taxon>
        <taxon>Ascomycota</taxon>
        <taxon>Pezizomycotina</taxon>
        <taxon>Eurotiomycetes</taxon>
        <taxon>Eurotiomycetidae</taxon>
        <taxon>Eurotiales</taxon>
        <taxon>Aspergillaceae</taxon>
        <taxon>Penicillium</taxon>
    </lineage>
</organism>
<dbReference type="GO" id="GO:0008270">
    <property type="term" value="F:zinc ion binding"/>
    <property type="evidence" value="ECO:0007669"/>
    <property type="project" value="InterPro"/>
</dbReference>
<dbReference type="GeneID" id="81363273"/>
<dbReference type="InterPro" id="IPR007219">
    <property type="entry name" value="XnlR_reg_dom"/>
</dbReference>
<keyword evidence="5" id="KW-0804">Transcription</keyword>
<evidence type="ECO:0000313" key="9">
    <source>
        <dbReference type="EMBL" id="KAJ5082760.1"/>
    </source>
</evidence>
<dbReference type="GO" id="GO:0006351">
    <property type="term" value="P:DNA-templated transcription"/>
    <property type="evidence" value="ECO:0007669"/>
    <property type="project" value="InterPro"/>
</dbReference>
<reference evidence="9" key="1">
    <citation type="submission" date="2022-11" db="EMBL/GenBank/DDBJ databases">
        <authorList>
            <person name="Petersen C."/>
        </authorList>
    </citation>
    <scope>NUCLEOTIDE SEQUENCE</scope>
    <source>
        <strain evidence="9">IBT 30761</strain>
    </source>
</reference>
<dbReference type="EMBL" id="JAPQKI010000011">
    <property type="protein sequence ID" value="KAJ5082760.1"/>
    <property type="molecule type" value="Genomic_DNA"/>
</dbReference>
<dbReference type="PANTHER" id="PTHR31313:SF86">
    <property type="entry name" value="ZN(2)-C6 FUNGAL-TYPE DOMAIN-CONTAINING PROTEIN"/>
    <property type="match status" value="1"/>
</dbReference>
<evidence type="ECO:0000256" key="5">
    <source>
        <dbReference type="ARBA" id="ARBA00023163"/>
    </source>
</evidence>
<sequence>MRLKRASQIKPLLMISLSRPTKAVVNALQSENRKINALVQRLKDATTPEELWQTFHSGEDEDGAKSVQPRGARTPPTSSYSHNASPNEEKVNNRPEETEFVQLVSDQTTFDASSYVSVDESGNFNSFGPSSAWQMITDTPKTIQSAANFNTKNTLVANAALTRQLEYQLATLGELDGVPIDLATHLLDLHCIFACASKFSTRPELREKFGDSKTAGSHFFRQCDELISQENLLLQPSLSTIVGLLLLGSTHVARGVTTKGWLLTGYALRMVYDLGLHIDRKGVENDAVGEEARKRIFWGAFICDKLQSLYLGRPFAIKLRDAHVSLELNDIIEENELWTPYKDPTMGTAENGSDYQPRFPTYSVSCFQHLCLLSKIMTRIIDEFYVVGATVASAQSSLRSIDDLLRQWEGNLPDGLRIDPENRKMRIASQAPNVLCLHVIYNALIILLHCPLVADGHLRSASPPVVSWRRCSEAAERITQIVALYRQLYTLRGAPYLVSYGLYVACTIHVRNAGANTHTVASEHGNKLERSVRWLEELAVPNPAVEKTISIIRKLMSVRGVSLTACTISSGDTAHEEQFDTEESYGSHSESVNSDLGPSLWEDKGFFINAWDESFSDDVLYGFMEQQSFDG</sequence>
<dbReference type="CDD" id="cd12148">
    <property type="entry name" value="fungal_TF_MHR"/>
    <property type="match status" value="1"/>
</dbReference>
<protein>
    <recommendedName>
        <fullName evidence="8">Xylanolytic transcriptional activator regulatory domain-containing protein</fullName>
    </recommendedName>
</protein>
<evidence type="ECO:0000256" key="1">
    <source>
        <dbReference type="ARBA" id="ARBA00022723"/>
    </source>
</evidence>
<dbReference type="OrthoDB" id="4161332at2759"/>
<evidence type="ECO:0000256" key="4">
    <source>
        <dbReference type="ARBA" id="ARBA00023125"/>
    </source>
</evidence>
<evidence type="ECO:0000256" key="6">
    <source>
        <dbReference type="ARBA" id="ARBA00023242"/>
    </source>
</evidence>
<evidence type="ECO:0000313" key="10">
    <source>
        <dbReference type="Proteomes" id="UP001149074"/>
    </source>
</evidence>
<dbReference type="AlphaFoldDB" id="A0A9W9EJA8"/>
<dbReference type="SMART" id="SM00906">
    <property type="entry name" value="Fungal_trans"/>
    <property type="match status" value="1"/>
</dbReference>
<keyword evidence="2" id="KW-0862">Zinc</keyword>
<accession>A0A9W9EJA8</accession>
<dbReference type="RefSeq" id="XP_056469282.1">
    <property type="nucleotide sequence ID" value="XM_056624294.1"/>
</dbReference>
<evidence type="ECO:0000256" key="3">
    <source>
        <dbReference type="ARBA" id="ARBA00023015"/>
    </source>
</evidence>
<gene>
    <name evidence="9" type="ORF">N7532_011803</name>
</gene>
<evidence type="ECO:0000256" key="7">
    <source>
        <dbReference type="SAM" id="MobiDB-lite"/>
    </source>
</evidence>
<dbReference type="Pfam" id="PF04082">
    <property type="entry name" value="Fungal_trans"/>
    <property type="match status" value="1"/>
</dbReference>
<name>A0A9W9EJA8_9EURO</name>
<feature type="compositionally biased region" description="Polar residues" evidence="7">
    <location>
        <begin position="75"/>
        <end position="86"/>
    </location>
</feature>
<reference evidence="9" key="2">
    <citation type="journal article" date="2023" name="IMA Fungus">
        <title>Comparative genomic study of the Penicillium genus elucidates a diverse pangenome and 15 lateral gene transfer events.</title>
        <authorList>
            <person name="Petersen C."/>
            <person name="Sorensen T."/>
            <person name="Nielsen M.R."/>
            <person name="Sondergaard T.E."/>
            <person name="Sorensen J.L."/>
            <person name="Fitzpatrick D.A."/>
            <person name="Frisvad J.C."/>
            <person name="Nielsen K.L."/>
        </authorList>
    </citation>
    <scope>NUCLEOTIDE SEQUENCE</scope>
    <source>
        <strain evidence="9">IBT 30761</strain>
    </source>
</reference>
<keyword evidence="1" id="KW-0479">Metal-binding</keyword>